<dbReference type="Proteomes" id="UP000658514">
    <property type="component" value="Unassembled WGS sequence"/>
</dbReference>
<evidence type="ECO:0000313" key="2">
    <source>
        <dbReference type="Proteomes" id="UP000658514"/>
    </source>
</evidence>
<dbReference type="RefSeq" id="WP_190550034.1">
    <property type="nucleotide sequence ID" value="NZ_CAWPNO010000084.1"/>
</dbReference>
<protein>
    <submittedName>
        <fullName evidence="1">Uncharacterized protein</fullName>
    </submittedName>
</protein>
<proteinExistence type="predicted"/>
<reference evidence="1 2" key="1">
    <citation type="journal article" date="2020" name="ISME J.">
        <title>Comparative genomics reveals insights into cyanobacterial evolution and habitat adaptation.</title>
        <authorList>
            <person name="Chen M.Y."/>
            <person name="Teng W.K."/>
            <person name="Zhao L."/>
            <person name="Hu C.X."/>
            <person name="Zhou Y.K."/>
            <person name="Han B.P."/>
            <person name="Song L.R."/>
            <person name="Shu W.S."/>
        </authorList>
    </citation>
    <scope>NUCLEOTIDE SEQUENCE [LARGE SCALE GENOMIC DNA]</scope>
    <source>
        <strain evidence="1 2">FACHB-288</strain>
    </source>
</reference>
<accession>A0ABR8A4B5</accession>
<name>A0ABR8A4B5_9CYAN</name>
<gene>
    <name evidence="1" type="ORF">H6G24_04700</name>
</gene>
<keyword evidence="2" id="KW-1185">Reference proteome</keyword>
<comment type="caution">
    <text evidence="1">The sequence shown here is derived from an EMBL/GenBank/DDBJ whole genome shotgun (WGS) entry which is preliminary data.</text>
</comment>
<organism evidence="1 2">
    <name type="scientific">Calothrix parietina FACHB-288</name>
    <dbReference type="NCBI Taxonomy" id="2692896"/>
    <lineage>
        <taxon>Bacteria</taxon>
        <taxon>Bacillati</taxon>
        <taxon>Cyanobacteriota</taxon>
        <taxon>Cyanophyceae</taxon>
        <taxon>Nostocales</taxon>
        <taxon>Calotrichaceae</taxon>
        <taxon>Calothrix</taxon>
    </lineage>
</organism>
<evidence type="ECO:0000313" key="1">
    <source>
        <dbReference type="EMBL" id="MBD2194796.1"/>
    </source>
</evidence>
<sequence length="51" mass="6013">MFNLSVLAIGVGYLHRLLIKFITPALIKSWGYLWLWHLKDLKTLLPYEDVI</sequence>
<dbReference type="EMBL" id="JACJQH010000005">
    <property type="protein sequence ID" value="MBD2194796.1"/>
    <property type="molecule type" value="Genomic_DNA"/>
</dbReference>